<dbReference type="Proteomes" id="UP000595278">
    <property type="component" value="Chromosome"/>
</dbReference>
<gene>
    <name evidence="4" type="ORF">JHT90_03255</name>
</gene>
<dbReference type="NCBIfam" id="TIGR01414">
    <property type="entry name" value="autotrans_barl"/>
    <property type="match status" value="1"/>
</dbReference>
<dbReference type="PRINTS" id="PR01484">
    <property type="entry name" value="PRTACTNFAMLY"/>
</dbReference>
<dbReference type="InterPro" id="IPR003991">
    <property type="entry name" value="Pertactin_virulence_factor"/>
</dbReference>
<dbReference type="RefSeq" id="WP_201094025.1">
    <property type="nucleotide sequence ID" value="NZ_CP067393.1"/>
</dbReference>
<dbReference type="SMART" id="SM00869">
    <property type="entry name" value="Autotransporter"/>
    <property type="match status" value="1"/>
</dbReference>
<keyword evidence="5" id="KW-1185">Reference proteome</keyword>
<evidence type="ECO:0000256" key="2">
    <source>
        <dbReference type="SAM" id="SignalP"/>
    </source>
</evidence>
<dbReference type="InterPro" id="IPR005546">
    <property type="entry name" value="Autotransporte_beta"/>
</dbReference>
<dbReference type="SUPFAM" id="SSF51126">
    <property type="entry name" value="Pectin lyase-like"/>
    <property type="match status" value="1"/>
</dbReference>
<dbReference type="SUPFAM" id="SSF103515">
    <property type="entry name" value="Autotransporter"/>
    <property type="match status" value="1"/>
</dbReference>
<sequence length="826" mass="88859">MKYSKVVLYSHIFFTFGLSSSVVWSDSASCTYNAVTDTNTCSGQYAVWDGSRLNYTNVVINNTGLNFGTSPDVKGVGIYASSQMTANNLTVTSSGWVATDAIRTQGNGGLTVNGKLIVKANGVSGDAINVTITSNSTVNTGDNSEIYSNSGVAVRANLSRSGNNLINVGDNAIIQTAGSGTNNSSASGYAVYAGNRDRETEGNPSGTAKVTIGNNSQISTKGNNAYAVYANKTGHIQLGSTTITTTGTSAHGIVAMDGSVTNTNNNNVVNYAGGKVDLLGDTSIIVDPTKNSLSIYASGADSVISSYNTDTSTQTAAKFYVIGDMKVDREGKIDLRMTDNSYFEGNTTITDTGSVLNLNIAGANSTWQMSKNSQVTDLSLSNYANVILGNQATAVDSSNRVVLTADNLSGNGHFQMRTDVIGTGLGANNIGDLLRVTGASSGNHLITVTDYYNGSATVDGTERLKVVETTDGNATFILKNAGQYVDIGAYKYYLGKGDTNYAEDANHWYLGAARAVPTTLTNTADRSVNILNINYLLNYAETQTLLHRMGELRQSRDNDWDFWMRGFAGRMSSFSGKFSSFDMDYHGLQAGLDRRFTINGDDLYAGIMVGTATAKADYDIGHGDTKSYHVGFYGTYKTQNDFYVDAIAKYTVMKNDFNTQTGVGYQVKGDGTTRGYTLGIETGKRFYIDQAKVGWYVEPQAQLTYSHQNSTKIHSSNGLKTKLDDFDSILGRASAIVGYSINEGKTPIDVYFKTGYVKEFDGKTGYSFNGVASTHDTYKFDGGWWDNGVGINARINKKHNVYAEVDYAKGNKFNNKSIKVGYRLEF</sequence>
<dbReference type="Gene3D" id="2.160.20.20">
    <property type="match status" value="1"/>
</dbReference>
<dbReference type="InterPro" id="IPR051551">
    <property type="entry name" value="Autotransporter_adhesion"/>
</dbReference>
<dbReference type="Pfam" id="PF03797">
    <property type="entry name" value="Autotransporter"/>
    <property type="match status" value="1"/>
</dbReference>
<feature type="signal peptide" evidence="2">
    <location>
        <begin position="1"/>
        <end position="25"/>
    </location>
</feature>
<feature type="domain" description="Autotransporter" evidence="3">
    <location>
        <begin position="555"/>
        <end position="826"/>
    </location>
</feature>
<dbReference type="GO" id="GO:0019867">
    <property type="term" value="C:outer membrane"/>
    <property type="evidence" value="ECO:0007669"/>
    <property type="project" value="InterPro"/>
</dbReference>
<dbReference type="EMBL" id="CP067393">
    <property type="protein sequence ID" value="QQP86274.1"/>
    <property type="molecule type" value="Genomic_DNA"/>
</dbReference>
<dbReference type="AlphaFoldDB" id="A0A974NGY6"/>
<dbReference type="Gene3D" id="2.40.128.130">
    <property type="entry name" value="Autotransporter beta-domain"/>
    <property type="match status" value="1"/>
</dbReference>
<accession>A0A974NGY6</accession>
<keyword evidence="1 2" id="KW-0732">Signal</keyword>
<evidence type="ECO:0000259" key="3">
    <source>
        <dbReference type="PROSITE" id="PS51208"/>
    </source>
</evidence>
<reference evidence="4 5" key="1">
    <citation type="submission" date="2021-01" db="EMBL/GenBank/DDBJ databases">
        <title>Entomomonas sp. F2A isolated from a house cricket (Acheta domesticus).</title>
        <authorList>
            <person name="Spergser J."/>
            <person name="Busse H.-J."/>
        </authorList>
    </citation>
    <scope>NUCLEOTIDE SEQUENCE [LARGE SCALE GENOMIC DNA]</scope>
    <source>
        <strain evidence="4 5">F2A</strain>
    </source>
</reference>
<dbReference type="PROSITE" id="PS51208">
    <property type="entry name" value="AUTOTRANSPORTER"/>
    <property type="match status" value="1"/>
</dbReference>
<dbReference type="PANTHER" id="PTHR35037">
    <property type="entry name" value="C-TERMINAL REGION OF AIDA-LIKE PROTEIN"/>
    <property type="match status" value="1"/>
</dbReference>
<dbReference type="InterPro" id="IPR012332">
    <property type="entry name" value="Autotransporter_pectin_lyase_C"/>
</dbReference>
<evidence type="ECO:0000256" key="1">
    <source>
        <dbReference type="ARBA" id="ARBA00022729"/>
    </source>
</evidence>
<protein>
    <submittedName>
        <fullName evidence="4">Autotransporter outer membrane beta-barrel domain-containing protein</fullName>
    </submittedName>
</protein>
<dbReference type="InterPro" id="IPR036709">
    <property type="entry name" value="Autotransporte_beta_dom_sf"/>
</dbReference>
<organism evidence="4 5">
    <name type="scientific">Entomomonas asaccharolytica</name>
    <dbReference type="NCBI Taxonomy" id="2785331"/>
    <lineage>
        <taxon>Bacteria</taxon>
        <taxon>Pseudomonadati</taxon>
        <taxon>Pseudomonadota</taxon>
        <taxon>Gammaproteobacteria</taxon>
        <taxon>Pseudomonadales</taxon>
        <taxon>Pseudomonadaceae</taxon>
        <taxon>Entomomonas</taxon>
    </lineage>
</organism>
<dbReference type="InterPro" id="IPR011050">
    <property type="entry name" value="Pectin_lyase_fold/virulence"/>
</dbReference>
<feature type="chain" id="PRO_5036755542" evidence="2">
    <location>
        <begin position="26"/>
        <end position="826"/>
    </location>
</feature>
<dbReference type="PANTHER" id="PTHR35037:SF7">
    <property type="entry name" value="AUTOTRANSPORTER"/>
    <property type="match status" value="1"/>
</dbReference>
<dbReference type="KEGG" id="eaz:JHT90_03255"/>
<proteinExistence type="predicted"/>
<dbReference type="InterPro" id="IPR006315">
    <property type="entry name" value="OM_autotransptr_brl_dom"/>
</dbReference>
<dbReference type="Pfam" id="PF03212">
    <property type="entry name" value="Pertactin"/>
    <property type="match status" value="1"/>
</dbReference>
<evidence type="ECO:0000313" key="5">
    <source>
        <dbReference type="Proteomes" id="UP000595278"/>
    </source>
</evidence>
<dbReference type="InterPro" id="IPR004899">
    <property type="entry name" value="Pertactin_central"/>
</dbReference>
<evidence type="ECO:0000313" key="4">
    <source>
        <dbReference type="EMBL" id="QQP86274.1"/>
    </source>
</evidence>
<name>A0A974NGY6_9GAMM</name>